<dbReference type="EMBL" id="RKRF01000014">
    <property type="protein sequence ID" value="RPF50091.1"/>
    <property type="molecule type" value="Genomic_DNA"/>
</dbReference>
<dbReference type="AlphaFoldDB" id="A0A3N5C1N3"/>
<accession>A0A3N5C1N3</accession>
<keyword evidence="2" id="KW-1185">Reference proteome</keyword>
<dbReference type="RefSeq" id="WP_124223713.1">
    <property type="nucleotide sequence ID" value="NZ_RKRF01000014.1"/>
</dbReference>
<reference evidence="1 2" key="1">
    <citation type="submission" date="2018-11" db="EMBL/GenBank/DDBJ databases">
        <title>Genomic Encyclopedia of Type Strains, Phase IV (KMG-IV): sequencing the most valuable type-strain genomes for metagenomic binning, comparative biology and taxonomic classification.</title>
        <authorList>
            <person name="Goeker M."/>
        </authorList>
    </citation>
    <scope>NUCLEOTIDE SEQUENCE [LARGE SCALE GENOMIC DNA]</scope>
    <source>
        <strain evidence="1 2">DSM 18090</strain>
    </source>
</reference>
<dbReference type="Proteomes" id="UP000276443">
    <property type="component" value="Unassembled WGS sequence"/>
</dbReference>
<proteinExistence type="predicted"/>
<evidence type="ECO:0000313" key="1">
    <source>
        <dbReference type="EMBL" id="RPF50091.1"/>
    </source>
</evidence>
<comment type="caution">
    <text evidence="1">The sequence shown here is derived from an EMBL/GenBank/DDBJ whole genome shotgun (WGS) entry which is preliminary data.</text>
</comment>
<sequence length="167" mass="20001">MGLDMHLYSAPKIEGMELDEIIKANNQLSILENEDRETYLKVKDHIKQFEKFGHKWESLLTQQIYWRKANHIHYWFVENVQGGEDQNLALSPVEKEQLTKLYLLCESILEHNESPDETLPTMPGPFFGSLAYDEFYFHETERTYHELKRILLTSFLDENYVMYQSFW</sequence>
<dbReference type="OrthoDB" id="2989116at2"/>
<protein>
    <submittedName>
        <fullName evidence="1">Uncharacterized protein</fullName>
    </submittedName>
</protein>
<gene>
    <name evidence="1" type="ORF">EDC24_2908</name>
</gene>
<evidence type="ECO:0000313" key="2">
    <source>
        <dbReference type="Proteomes" id="UP000276443"/>
    </source>
</evidence>
<name>A0A3N5C1N3_9BACI</name>
<organism evidence="1 2">
    <name type="scientific">Aquisalibacillus elongatus</name>
    <dbReference type="NCBI Taxonomy" id="485577"/>
    <lineage>
        <taxon>Bacteria</taxon>
        <taxon>Bacillati</taxon>
        <taxon>Bacillota</taxon>
        <taxon>Bacilli</taxon>
        <taxon>Bacillales</taxon>
        <taxon>Bacillaceae</taxon>
        <taxon>Aquisalibacillus</taxon>
    </lineage>
</organism>